<proteinExistence type="predicted"/>
<evidence type="ECO:0000313" key="3">
    <source>
        <dbReference type="Proteomes" id="UP000786811"/>
    </source>
</evidence>
<keyword evidence="1" id="KW-1133">Transmembrane helix</keyword>
<reference evidence="2" key="1">
    <citation type="submission" date="2021-04" db="EMBL/GenBank/DDBJ databases">
        <authorList>
            <person name="Chebbi M.A.C M."/>
        </authorList>
    </citation>
    <scope>NUCLEOTIDE SEQUENCE</scope>
</reference>
<comment type="caution">
    <text evidence="2">The sequence shown here is derived from an EMBL/GenBank/DDBJ whole genome shotgun (WGS) entry which is preliminary data.</text>
</comment>
<accession>A0A8J2HTE2</accession>
<gene>
    <name evidence="2" type="ORF">HICCMSTLAB_LOCUS13042</name>
</gene>
<dbReference type="Proteomes" id="UP000786811">
    <property type="component" value="Unassembled WGS sequence"/>
</dbReference>
<dbReference type="EMBL" id="CAJNRD030001124">
    <property type="protein sequence ID" value="CAG5108047.1"/>
    <property type="molecule type" value="Genomic_DNA"/>
</dbReference>
<keyword evidence="3" id="KW-1185">Reference proteome</keyword>
<keyword evidence="1" id="KW-0472">Membrane</keyword>
<name>A0A8J2HTE2_COTCN</name>
<protein>
    <submittedName>
        <fullName evidence="2">Uncharacterized protein</fullName>
    </submittedName>
</protein>
<evidence type="ECO:0000313" key="2">
    <source>
        <dbReference type="EMBL" id="CAG5108047.1"/>
    </source>
</evidence>
<evidence type="ECO:0000256" key="1">
    <source>
        <dbReference type="SAM" id="Phobius"/>
    </source>
</evidence>
<organism evidence="2 3">
    <name type="scientific">Cotesia congregata</name>
    <name type="common">Parasitoid wasp</name>
    <name type="synonym">Apanteles congregatus</name>
    <dbReference type="NCBI Taxonomy" id="51543"/>
    <lineage>
        <taxon>Eukaryota</taxon>
        <taxon>Metazoa</taxon>
        <taxon>Ecdysozoa</taxon>
        <taxon>Arthropoda</taxon>
        <taxon>Hexapoda</taxon>
        <taxon>Insecta</taxon>
        <taxon>Pterygota</taxon>
        <taxon>Neoptera</taxon>
        <taxon>Endopterygota</taxon>
        <taxon>Hymenoptera</taxon>
        <taxon>Apocrita</taxon>
        <taxon>Ichneumonoidea</taxon>
        <taxon>Braconidae</taxon>
        <taxon>Microgastrinae</taxon>
        <taxon>Cotesia</taxon>
    </lineage>
</organism>
<sequence length="100" mass="11080">MSQYRCAKLGCPVLGQASPRHSTLAVPPWAIECRITALSEKQNVKIALALVYVLDPVSFCTLICSQFRKFTSNSSFLVSMYILILSGVYDALQHNCHVSE</sequence>
<dbReference type="AlphaFoldDB" id="A0A8J2HTE2"/>
<feature type="transmembrane region" description="Helical" evidence="1">
    <location>
        <begin position="74"/>
        <end position="92"/>
    </location>
</feature>
<keyword evidence="1" id="KW-0812">Transmembrane</keyword>